<protein>
    <submittedName>
        <fullName evidence="1">Uncharacterized protein</fullName>
    </submittedName>
</protein>
<dbReference type="Proteomes" id="UP000479000">
    <property type="component" value="Unassembled WGS sequence"/>
</dbReference>
<organism evidence="1 2">
    <name type="scientific">Nesidiocoris tenuis</name>
    <dbReference type="NCBI Taxonomy" id="355587"/>
    <lineage>
        <taxon>Eukaryota</taxon>
        <taxon>Metazoa</taxon>
        <taxon>Ecdysozoa</taxon>
        <taxon>Arthropoda</taxon>
        <taxon>Hexapoda</taxon>
        <taxon>Insecta</taxon>
        <taxon>Pterygota</taxon>
        <taxon>Neoptera</taxon>
        <taxon>Paraneoptera</taxon>
        <taxon>Hemiptera</taxon>
        <taxon>Heteroptera</taxon>
        <taxon>Panheteroptera</taxon>
        <taxon>Cimicomorpha</taxon>
        <taxon>Miridae</taxon>
        <taxon>Dicyphina</taxon>
        <taxon>Nesidiocoris</taxon>
    </lineage>
</organism>
<evidence type="ECO:0000313" key="2">
    <source>
        <dbReference type="Proteomes" id="UP000479000"/>
    </source>
</evidence>
<proteinExistence type="predicted"/>
<gene>
    <name evidence="1" type="ORF">NTEN_LOCUS8949</name>
</gene>
<reference evidence="1 2" key="1">
    <citation type="submission" date="2020-02" db="EMBL/GenBank/DDBJ databases">
        <authorList>
            <person name="Ferguson B K."/>
        </authorList>
    </citation>
    <scope>NUCLEOTIDE SEQUENCE [LARGE SCALE GENOMIC DNA]</scope>
</reference>
<evidence type="ECO:0000313" key="1">
    <source>
        <dbReference type="EMBL" id="CAB0003416.1"/>
    </source>
</evidence>
<sequence>MEGFQYAPSVASFDVITLLTVMKRKHILFFRSMLAHPLSPEGDLFLWQIKVLEDLGHIGPGKSRKVAVRNSLDLYRITSAANC</sequence>
<name>A0A6H5GJ96_9HEMI</name>
<keyword evidence="2" id="KW-1185">Reference proteome</keyword>
<accession>A0A6H5GJ96</accession>
<dbReference type="AlphaFoldDB" id="A0A6H5GJ96"/>
<dbReference type="EMBL" id="CADCXU010013486">
    <property type="protein sequence ID" value="CAB0003416.1"/>
    <property type="molecule type" value="Genomic_DNA"/>
</dbReference>